<dbReference type="EMBL" id="KN831951">
    <property type="protein sequence ID" value="KIO10801.1"/>
    <property type="molecule type" value="Genomic_DNA"/>
</dbReference>
<dbReference type="Pfam" id="PF05057">
    <property type="entry name" value="DUF676"/>
    <property type="match status" value="1"/>
</dbReference>
<protein>
    <recommendedName>
        <fullName evidence="3">DUF676 domain-containing protein</fullName>
    </recommendedName>
</protein>
<proteinExistence type="inferred from homology"/>
<sequence length="443" mass="49626">MRSIHLLVLIHGMWGNPDHLARMHEIIQEVKGHSSEETELAVLIAQTNRDEATYDGIDWGGERVADEIIDEVTKHESQGRRVTRFSLMGYSLGGLVGRYVIGILHQNKFFEKVTPVNFNTIATPHIGIPTLPTPLSAVASYVGRKLLSRTGEQFYCADKWSPKGRPLIEVLGDPEYIFYQALVLFRNIGIYANAINDLSVPYVTGAIESTDPFYGYQRNGIKIEFEENYKYVIKSYIPPDPTTLPTLEAQRPFLNRISESLPPVPPPLRFAFPLNVMAVPFLPILLPAFATVVLVRFSICSKKSRARLQTLEADASARERLIHVVAKLERELEAAALKICEDPRGPSASTNPTFGGSEVPAELASGMEVKPKMGSSSFSRPVLTAGQLRSIDNLNKIPQLKKTLAFFADVFNSHAIIICRMPKYQHNWKGECVMRHWADHFEL</sequence>
<gene>
    <name evidence="4" type="ORF">M404DRAFT_995265</name>
</gene>
<keyword evidence="2" id="KW-1133">Transmembrane helix</keyword>
<name>A0A0C3PPE9_PISTI</name>
<evidence type="ECO:0000256" key="1">
    <source>
        <dbReference type="ARBA" id="ARBA00007920"/>
    </source>
</evidence>
<evidence type="ECO:0000313" key="4">
    <source>
        <dbReference type="EMBL" id="KIO10801.1"/>
    </source>
</evidence>
<keyword evidence="5" id="KW-1185">Reference proteome</keyword>
<dbReference type="PANTHER" id="PTHR12482:SF62">
    <property type="entry name" value="LIPASE ROG1-RELATED"/>
    <property type="match status" value="1"/>
</dbReference>
<dbReference type="HOGENOM" id="CLU_027968_0_0_1"/>
<dbReference type="InterPro" id="IPR007751">
    <property type="entry name" value="DUF676_lipase-like"/>
</dbReference>
<dbReference type="PANTHER" id="PTHR12482">
    <property type="entry name" value="LIPASE ROG1-RELATED-RELATED"/>
    <property type="match status" value="1"/>
</dbReference>
<reference evidence="5" key="2">
    <citation type="submission" date="2015-01" db="EMBL/GenBank/DDBJ databases">
        <title>Evolutionary Origins and Diversification of the Mycorrhizal Mutualists.</title>
        <authorList>
            <consortium name="DOE Joint Genome Institute"/>
            <consortium name="Mycorrhizal Genomics Consortium"/>
            <person name="Kohler A."/>
            <person name="Kuo A."/>
            <person name="Nagy L.G."/>
            <person name="Floudas D."/>
            <person name="Copeland A."/>
            <person name="Barry K.W."/>
            <person name="Cichocki N."/>
            <person name="Veneault-Fourrey C."/>
            <person name="LaButti K."/>
            <person name="Lindquist E.A."/>
            <person name="Lipzen A."/>
            <person name="Lundell T."/>
            <person name="Morin E."/>
            <person name="Murat C."/>
            <person name="Riley R."/>
            <person name="Ohm R."/>
            <person name="Sun H."/>
            <person name="Tunlid A."/>
            <person name="Henrissat B."/>
            <person name="Grigoriev I.V."/>
            <person name="Hibbett D.S."/>
            <person name="Martin F."/>
        </authorList>
    </citation>
    <scope>NUCLEOTIDE SEQUENCE [LARGE SCALE GENOMIC DNA]</scope>
    <source>
        <strain evidence="5">Marx 270</strain>
    </source>
</reference>
<organism evidence="4 5">
    <name type="scientific">Pisolithus tinctorius Marx 270</name>
    <dbReference type="NCBI Taxonomy" id="870435"/>
    <lineage>
        <taxon>Eukaryota</taxon>
        <taxon>Fungi</taxon>
        <taxon>Dikarya</taxon>
        <taxon>Basidiomycota</taxon>
        <taxon>Agaricomycotina</taxon>
        <taxon>Agaricomycetes</taxon>
        <taxon>Agaricomycetidae</taxon>
        <taxon>Boletales</taxon>
        <taxon>Sclerodermatineae</taxon>
        <taxon>Pisolithaceae</taxon>
        <taxon>Pisolithus</taxon>
    </lineage>
</organism>
<dbReference type="InterPro" id="IPR029058">
    <property type="entry name" value="AB_hydrolase_fold"/>
</dbReference>
<dbReference type="Proteomes" id="UP000054217">
    <property type="component" value="Unassembled WGS sequence"/>
</dbReference>
<reference evidence="4 5" key="1">
    <citation type="submission" date="2014-04" db="EMBL/GenBank/DDBJ databases">
        <authorList>
            <consortium name="DOE Joint Genome Institute"/>
            <person name="Kuo A."/>
            <person name="Kohler A."/>
            <person name="Costa M.D."/>
            <person name="Nagy L.G."/>
            <person name="Floudas D."/>
            <person name="Copeland A."/>
            <person name="Barry K.W."/>
            <person name="Cichocki N."/>
            <person name="Veneault-Fourrey C."/>
            <person name="LaButti K."/>
            <person name="Lindquist E.A."/>
            <person name="Lipzen A."/>
            <person name="Lundell T."/>
            <person name="Morin E."/>
            <person name="Murat C."/>
            <person name="Sun H."/>
            <person name="Tunlid A."/>
            <person name="Henrissat B."/>
            <person name="Grigoriev I.V."/>
            <person name="Hibbett D.S."/>
            <person name="Martin F."/>
            <person name="Nordberg H.P."/>
            <person name="Cantor M.N."/>
            <person name="Hua S.X."/>
        </authorList>
    </citation>
    <scope>NUCLEOTIDE SEQUENCE [LARGE SCALE GENOMIC DNA]</scope>
    <source>
        <strain evidence="4 5">Marx 270</strain>
    </source>
</reference>
<dbReference type="SUPFAM" id="SSF53474">
    <property type="entry name" value="alpha/beta-Hydrolases"/>
    <property type="match status" value="1"/>
</dbReference>
<dbReference type="InterPro" id="IPR044294">
    <property type="entry name" value="Lipase-like"/>
</dbReference>
<accession>A0A0C3PPE9</accession>
<dbReference type="InParanoid" id="A0A0C3PPE9"/>
<dbReference type="STRING" id="870435.A0A0C3PPE9"/>
<evidence type="ECO:0000313" key="5">
    <source>
        <dbReference type="Proteomes" id="UP000054217"/>
    </source>
</evidence>
<keyword evidence="2" id="KW-0472">Membrane</keyword>
<evidence type="ECO:0000259" key="3">
    <source>
        <dbReference type="Pfam" id="PF05057"/>
    </source>
</evidence>
<dbReference type="OrthoDB" id="273452at2759"/>
<feature type="domain" description="DUF676" evidence="3">
    <location>
        <begin position="4"/>
        <end position="204"/>
    </location>
</feature>
<dbReference type="AlphaFoldDB" id="A0A0C3PPE9"/>
<keyword evidence="2" id="KW-0812">Transmembrane</keyword>
<dbReference type="Gene3D" id="3.40.50.1820">
    <property type="entry name" value="alpha/beta hydrolase"/>
    <property type="match status" value="1"/>
</dbReference>
<feature type="transmembrane region" description="Helical" evidence="2">
    <location>
        <begin position="270"/>
        <end position="295"/>
    </location>
</feature>
<comment type="similarity">
    <text evidence="1">Belongs to the putative lipase ROG1 family.</text>
</comment>
<evidence type="ECO:0000256" key="2">
    <source>
        <dbReference type="SAM" id="Phobius"/>
    </source>
</evidence>